<organism evidence="1 2">
    <name type="scientific">Labilibaculum antarcticum</name>
    <dbReference type="NCBI Taxonomy" id="1717717"/>
    <lineage>
        <taxon>Bacteria</taxon>
        <taxon>Pseudomonadati</taxon>
        <taxon>Bacteroidota</taxon>
        <taxon>Bacteroidia</taxon>
        <taxon>Marinilabiliales</taxon>
        <taxon>Marinifilaceae</taxon>
        <taxon>Labilibaculum</taxon>
    </lineage>
</organism>
<evidence type="ECO:0000313" key="1">
    <source>
        <dbReference type="EMBL" id="BAX82540.1"/>
    </source>
</evidence>
<keyword evidence="2" id="KW-1185">Reference proteome</keyword>
<name>A0A1Y1CQJ0_9BACT</name>
<dbReference type="KEGG" id="mbas:ALGA_4249"/>
<dbReference type="Proteomes" id="UP000218267">
    <property type="component" value="Chromosome"/>
</dbReference>
<reference evidence="1 2" key="1">
    <citation type="journal article" date="2018" name="Mar. Genomics">
        <title>Complete genome sequence of Marinifilaceae bacterium strain SPP2, isolated from the Antarctic marine sediment.</title>
        <authorList>
            <person name="Watanabe M."/>
            <person name="Kojima H."/>
            <person name="Fukui M."/>
        </authorList>
    </citation>
    <scope>NUCLEOTIDE SEQUENCE [LARGE SCALE GENOMIC DNA]</scope>
    <source>
        <strain evidence="1 2">SPP2</strain>
    </source>
</reference>
<sequence>MKCVFAKGFFIPMSIFKTLNTNDMLVKESKMKTDGQVKDPLVPEPTQQFYDELIGQRHVIQANVPLPRPNPVPNPFTVPVSFGTRMLIWKQDPSLGSIGRRIEYLPGVVLDGPRDSRIKTVLHTVTPVHRNMYGDFIFHGDTPESDCAHTFTVVWNTIKMYERALNGKRIPWAWNTDGNTDVLSLHPRAGVAANAYYSRYHKSLNFFHFIPNGEIDNIYTCRSLDIVAHETGHAILDGLKPNWISTKNIPQTGALHESFADLSAIFLALSDLDQVESFISITKANLHAKNFLAALAEELGDALGRPMGLRNADNNLRLSEVSNLVHDISQVFTGAIYDILADIFAFEYRKNINHSRPSHILLDVNEKLCKLLLKAIIKSPEKSATFTDVANNMLKISKQQGDPAIYRSFIRNRFTYREIVLSSTPLTIMTKGLVDFTNENFIDGGEDLINLKIALPNHPSITANQDRSGCCGTMQSIEFDQDIKNMEKDLIELRKKSGMLLSDELILRDELTELEREFK</sequence>
<proteinExistence type="predicted"/>
<dbReference type="CDD" id="cd09598">
    <property type="entry name" value="M4_like"/>
    <property type="match status" value="1"/>
</dbReference>
<protein>
    <recommendedName>
        <fullName evidence="3">Peptidase M4 domain-containing protein</fullName>
    </recommendedName>
</protein>
<evidence type="ECO:0008006" key="3">
    <source>
        <dbReference type="Google" id="ProtNLM"/>
    </source>
</evidence>
<accession>A0A1Y1CQJ0</accession>
<evidence type="ECO:0000313" key="2">
    <source>
        <dbReference type="Proteomes" id="UP000218267"/>
    </source>
</evidence>
<dbReference type="SUPFAM" id="SSF55486">
    <property type="entry name" value="Metalloproteases ('zincins'), catalytic domain"/>
    <property type="match status" value="1"/>
</dbReference>
<reference evidence="2" key="2">
    <citation type="journal article" date="2020" name="Antonie Van Leeuwenhoek">
        <title>Labilibaculum antarcticum sp. nov., a novel facultative anaerobic, psychrotorelant bacterium isolated from marine sediment of Antarctica.</title>
        <authorList>
            <person name="Watanabe M."/>
            <person name="Kojima H."/>
            <person name="Fukui M."/>
        </authorList>
    </citation>
    <scope>NUCLEOTIDE SEQUENCE [LARGE SCALE GENOMIC DNA]</scope>
    <source>
        <strain evidence="2">SPP2</strain>
    </source>
</reference>
<dbReference type="EMBL" id="AP018042">
    <property type="protein sequence ID" value="BAX82540.1"/>
    <property type="molecule type" value="Genomic_DNA"/>
</dbReference>
<dbReference type="AlphaFoldDB" id="A0A1Y1CQJ0"/>
<gene>
    <name evidence="1" type="ORF">ALGA_4249</name>
</gene>